<sequence>MKERIKSLCKEYGISMNKLEETLGFGKGYISKLGSSTPNTTKIKKIADYFNVSVDYLMTGNESDSEKYYLNNETAQVAQEIFENKELKALFDVQRDMEPDDLKALHNMALALKRKERGDIDDCGC</sequence>
<evidence type="ECO:0000259" key="1">
    <source>
        <dbReference type="PROSITE" id="PS50943"/>
    </source>
</evidence>
<dbReference type="Pfam" id="PF12844">
    <property type="entry name" value="HTH_19"/>
    <property type="match status" value="1"/>
</dbReference>
<evidence type="ECO:0000313" key="2">
    <source>
        <dbReference type="EMBL" id="RGS71585.1"/>
    </source>
</evidence>
<gene>
    <name evidence="2" type="ORF">DWX78_04895</name>
</gene>
<dbReference type="PROSITE" id="PS50943">
    <property type="entry name" value="HTH_CROC1"/>
    <property type="match status" value="1"/>
</dbReference>
<organism evidence="2 3">
    <name type="scientific">Dorea formicigenerans</name>
    <dbReference type="NCBI Taxonomy" id="39486"/>
    <lineage>
        <taxon>Bacteria</taxon>
        <taxon>Bacillati</taxon>
        <taxon>Bacillota</taxon>
        <taxon>Clostridia</taxon>
        <taxon>Lachnospirales</taxon>
        <taxon>Lachnospiraceae</taxon>
        <taxon>Dorea</taxon>
    </lineage>
</organism>
<dbReference type="Proteomes" id="UP000285981">
    <property type="component" value="Unassembled WGS sequence"/>
</dbReference>
<reference evidence="2 3" key="1">
    <citation type="submission" date="2018-08" db="EMBL/GenBank/DDBJ databases">
        <title>A genome reference for cultivated species of the human gut microbiota.</title>
        <authorList>
            <person name="Zou Y."/>
            <person name="Xue W."/>
            <person name="Luo G."/>
        </authorList>
    </citation>
    <scope>NUCLEOTIDE SEQUENCE [LARGE SCALE GENOMIC DNA]</scope>
    <source>
        <strain evidence="2 3">AF21-25</strain>
    </source>
</reference>
<dbReference type="SUPFAM" id="SSF47413">
    <property type="entry name" value="lambda repressor-like DNA-binding domains"/>
    <property type="match status" value="1"/>
</dbReference>
<dbReference type="CDD" id="cd00093">
    <property type="entry name" value="HTH_XRE"/>
    <property type="match status" value="1"/>
</dbReference>
<comment type="caution">
    <text evidence="2">The sequence shown here is derived from an EMBL/GenBank/DDBJ whole genome shotgun (WGS) entry which is preliminary data.</text>
</comment>
<dbReference type="InterPro" id="IPR010982">
    <property type="entry name" value="Lambda_DNA-bd_dom_sf"/>
</dbReference>
<accession>A0A412KT01</accession>
<proteinExistence type="predicted"/>
<protein>
    <submittedName>
        <fullName evidence="2">XRE family transcriptional regulator</fullName>
    </submittedName>
</protein>
<dbReference type="EMBL" id="QRVU01000017">
    <property type="protein sequence ID" value="RGS71585.1"/>
    <property type="molecule type" value="Genomic_DNA"/>
</dbReference>
<dbReference type="GO" id="GO:0003677">
    <property type="term" value="F:DNA binding"/>
    <property type="evidence" value="ECO:0007669"/>
    <property type="project" value="InterPro"/>
</dbReference>
<dbReference type="AlphaFoldDB" id="A0A412KT01"/>
<dbReference type="Gene3D" id="1.10.260.40">
    <property type="entry name" value="lambda repressor-like DNA-binding domains"/>
    <property type="match status" value="1"/>
</dbReference>
<feature type="domain" description="HTH cro/C1-type" evidence="1">
    <location>
        <begin position="5"/>
        <end position="57"/>
    </location>
</feature>
<name>A0A412KT01_9FIRM</name>
<dbReference type="InterPro" id="IPR001387">
    <property type="entry name" value="Cro/C1-type_HTH"/>
</dbReference>
<dbReference type="SMART" id="SM00530">
    <property type="entry name" value="HTH_XRE"/>
    <property type="match status" value="1"/>
</dbReference>
<evidence type="ECO:0000313" key="3">
    <source>
        <dbReference type="Proteomes" id="UP000285981"/>
    </source>
</evidence>